<accession>A0A2K8MCE8</accession>
<proteinExistence type="predicted"/>
<keyword evidence="2" id="KW-1133">Transmembrane helix</keyword>
<keyword evidence="4" id="KW-1185">Reference proteome</keyword>
<dbReference type="RefSeq" id="WP_100281374.1">
    <property type="nucleotide sequence ID" value="NZ_CP024923.1"/>
</dbReference>
<dbReference type="SUPFAM" id="SSF74653">
    <property type="entry name" value="TolA/TonB C-terminal domain"/>
    <property type="match status" value="1"/>
</dbReference>
<sequence length="233" mass="24390">MADALIQRRADRILPIVTGVGLLLIAAVAVYLLWPAANPAAQRERVIQEITVLQPPPPPPPPEPEEKIMEEEPEIVEPTDDPKVQEDVDTPVETPTDAPPSPNPSSEAAGLDRAADAGSDSFRLAAGKGGGLFGRGGGGGGGGGWGAFVETHVRRALQRDPRTRSANGFVRVALTIDPNGRFVGAALRSTTGDNKLDAAIRDVLSGLPPLGRGRPPKVEGLTNATINMKRTDG</sequence>
<evidence type="ECO:0000313" key="4">
    <source>
        <dbReference type="Proteomes" id="UP000229081"/>
    </source>
</evidence>
<feature type="region of interest" description="Disordered" evidence="1">
    <location>
        <begin position="52"/>
        <end position="116"/>
    </location>
</feature>
<gene>
    <name evidence="3" type="ORF">CVN68_05895</name>
</gene>
<dbReference type="AlphaFoldDB" id="A0A2K8MCE8"/>
<feature type="compositionally biased region" description="Acidic residues" evidence="1">
    <location>
        <begin position="68"/>
        <end position="79"/>
    </location>
</feature>
<protein>
    <recommendedName>
        <fullName evidence="5">Energy transducer TonB</fullName>
    </recommendedName>
</protein>
<name>A0A2K8MCE8_9SPHN</name>
<feature type="transmembrane region" description="Helical" evidence="2">
    <location>
        <begin position="12"/>
        <end position="34"/>
    </location>
</feature>
<evidence type="ECO:0000256" key="1">
    <source>
        <dbReference type="SAM" id="MobiDB-lite"/>
    </source>
</evidence>
<keyword evidence="2" id="KW-0812">Transmembrane</keyword>
<dbReference type="Pfam" id="PF13103">
    <property type="entry name" value="TonB_2"/>
    <property type="match status" value="1"/>
</dbReference>
<organism evidence="3 4">
    <name type="scientific">Sphingomonas psychrotolerans</name>
    <dbReference type="NCBI Taxonomy" id="1327635"/>
    <lineage>
        <taxon>Bacteria</taxon>
        <taxon>Pseudomonadati</taxon>
        <taxon>Pseudomonadota</taxon>
        <taxon>Alphaproteobacteria</taxon>
        <taxon>Sphingomonadales</taxon>
        <taxon>Sphingomonadaceae</taxon>
        <taxon>Sphingomonas</taxon>
    </lineage>
</organism>
<dbReference type="Proteomes" id="UP000229081">
    <property type="component" value="Chromosome"/>
</dbReference>
<keyword evidence="2" id="KW-0472">Membrane</keyword>
<dbReference type="OrthoDB" id="7561802at2"/>
<reference evidence="3 4" key="1">
    <citation type="submission" date="2017-11" db="EMBL/GenBank/DDBJ databases">
        <title>Complete genome sequence of Sphingomonas sp. Strain Cra20, a psychrotolerant potential plant growth promoting rhizobacteria.</title>
        <authorList>
            <person name="Luo Y."/>
        </authorList>
    </citation>
    <scope>NUCLEOTIDE SEQUENCE [LARGE SCALE GENOMIC DNA]</scope>
    <source>
        <strain evidence="3 4">Cra20</strain>
    </source>
</reference>
<dbReference type="KEGG" id="sphc:CVN68_05895"/>
<dbReference type="Gene3D" id="3.30.1150.10">
    <property type="match status" value="1"/>
</dbReference>
<evidence type="ECO:0000256" key="2">
    <source>
        <dbReference type="SAM" id="Phobius"/>
    </source>
</evidence>
<evidence type="ECO:0000313" key="3">
    <source>
        <dbReference type="EMBL" id="ATY31565.1"/>
    </source>
</evidence>
<dbReference type="EMBL" id="CP024923">
    <property type="protein sequence ID" value="ATY31565.1"/>
    <property type="molecule type" value="Genomic_DNA"/>
</dbReference>
<evidence type="ECO:0008006" key="5">
    <source>
        <dbReference type="Google" id="ProtNLM"/>
    </source>
</evidence>